<accession>A0A7D6C7Y7</accession>
<evidence type="ECO:0000313" key="3">
    <source>
        <dbReference type="EMBL" id="QLJ99327.1"/>
    </source>
</evidence>
<gene>
    <name evidence="3" type="primary">eveM2</name>
    <name evidence="3" type="ORF">HZU44_04010</name>
</gene>
<dbReference type="CDD" id="cd02440">
    <property type="entry name" value="AdoMet_MTases"/>
    <property type="match status" value="1"/>
</dbReference>
<keyword evidence="3" id="KW-0489">Methyltransferase</keyword>
<protein>
    <submittedName>
        <fullName evidence="3">Class I SAM-dependent methyltransferase</fullName>
    </submittedName>
</protein>
<dbReference type="InterPro" id="IPR013216">
    <property type="entry name" value="Methyltransf_11"/>
</dbReference>
<dbReference type="GO" id="GO:0032259">
    <property type="term" value="P:methylation"/>
    <property type="evidence" value="ECO:0007669"/>
    <property type="project" value="UniProtKB-KW"/>
</dbReference>
<feature type="domain" description="Methyltransferase type 11" evidence="2">
    <location>
        <begin position="76"/>
        <end position="172"/>
    </location>
</feature>
<organism evidence="3">
    <name type="scientific">Micromonospora carbonacea</name>
    <dbReference type="NCBI Taxonomy" id="47853"/>
    <lineage>
        <taxon>Bacteria</taxon>
        <taxon>Bacillati</taxon>
        <taxon>Actinomycetota</taxon>
        <taxon>Actinomycetes</taxon>
        <taxon>Micromonosporales</taxon>
        <taxon>Micromonosporaceae</taxon>
        <taxon>Micromonospora</taxon>
    </lineage>
</organism>
<dbReference type="Gene3D" id="3.40.50.150">
    <property type="entry name" value="Vaccinia Virus protein VP39"/>
    <property type="match status" value="1"/>
</dbReference>
<feature type="region of interest" description="Disordered" evidence="1">
    <location>
        <begin position="1"/>
        <end position="20"/>
    </location>
</feature>
<dbReference type="EMBL" id="CP058905">
    <property type="protein sequence ID" value="QLJ99327.1"/>
    <property type="molecule type" value="Genomic_DNA"/>
</dbReference>
<dbReference type="SUPFAM" id="SSF53335">
    <property type="entry name" value="S-adenosyl-L-methionine-dependent methyltransferases"/>
    <property type="match status" value="1"/>
</dbReference>
<dbReference type="AlphaFoldDB" id="A0A7D6C7Y7"/>
<proteinExistence type="predicted"/>
<dbReference type="InterPro" id="IPR029063">
    <property type="entry name" value="SAM-dependent_MTases_sf"/>
</dbReference>
<dbReference type="GO" id="GO:0008757">
    <property type="term" value="F:S-adenosylmethionine-dependent methyltransferase activity"/>
    <property type="evidence" value="ECO:0007669"/>
    <property type="project" value="InterPro"/>
</dbReference>
<dbReference type="Pfam" id="PF08241">
    <property type="entry name" value="Methyltransf_11"/>
    <property type="match status" value="1"/>
</dbReference>
<evidence type="ECO:0000256" key="1">
    <source>
        <dbReference type="SAM" id="MobiDB-lite"/>
    </source>
</evidence>
<keyword evidence="3" id="KW-0808">Transferase</keyword>
<reference evidence="3" key="1">
    <citation type="submission" date="2020-08" db="EMBL/GenBank/DDBJ databases">
        <title>A bifunctional nitrone conjugated secondary metabolite targeting the ribosome.</title>
        <authorList>
            <person name="Limbrick E.M."/>
            <person name="Graf M."/>
            <person name="Derewacz D.K."/>
            <person name="Nguyen F."/>
            <person name="Spraggins J.M."/>
            <person name="Wieland M."/>
            <person name="Ynigez-Gutierrez A.E."/>
            <person name="Reisman B.J."/>
            <person name="Zinshteyn B."/>
            <person name="McCulloch K."/>
            <person name="Iverson T.M."/>
            <person name="Green R."/>
            <person name="Wilson D.N."/>
            <person name="Bachmann B.O."/>
        </authorList>
    </citation>
    <scope>NUCLEOTIDE SEQUENCE</scope>
    <source>
        <strain evidence="3">Africana</strain>
    </source>
</reference>
<sequence length="247" mass="27738">MNDAKQATPPPQDAPRGCPLRSTGDLNYVWEWNTPEEMQMQLAGYQPREEYLQDRVDKVALVVEQLGLGPESEIFEIGSGEGIMAAGLADRVRAVLCADVSRSFLDKARATCEGRENVSYHHIENDFLEKLPTAAFDAGFSLNVFIHLNVFEVFLYFRQIRRILRPGGLFCFNFLDLGDNTRGFFHTYAERYRDANPVEFKGFLNWHGVELMTGIAAEAGLTPVTDKMINHDGVVFLTLRSDGEPAA</sequence>
<name>A0A7D6C7Y7_9ACTN</name>
<evidence type="ECO:0000259" key="2">
    <source>
        <dbReference type="Pfam" id="PF08241"/>
    </source>
</evidence>